<sequence length="198" mass="23083">MRPHQILIQKEINILDEIIESLLNPRKVGVDKDELFRLLNHYTVSTNNPPGSNEQKKQVVSKLVEFDKVLDLGYKLSDNLNFLTISEFVNMLSTNVYINHLPTNLKADKTEKFIDSLYYMPDLRLVWKNVFVLVINYLRKIDAVITQSEEYDESCNELKNFLLLFNISIMNKLIKIFKCLNPKLKLKAEVLMVTLMSS</sequence>
<organism evidence="1 2">
    <name type="scientific">Ambrosiozyma monospora</name>
    <name type="common">Yeast</name>
    <name type="synonym">Endomycopsis monosporus</name>
    <dbReference type="NCBI Taxonomy" id="43982"/>
    <lineage>
        <taxon>Eukaryota</taxon>
        <taxon>Fungi</taxon>
        <taxon>Dikarya</taxon>
        <taxon>Ascomycota</taxon>
        <taxon>Saccharomycotina</taxon>
        <taxon>Pichiomycetes</taxon>
        <taxon>Pichiales</taxon>
        <taxon>Pichiaceae</taxon>
        <taxon>Ambrosiozyma</taxon>
    </lineage>
</organism>
<dbReference type="EMBL" id="BSXU01002406">
    <property type="protein sequence ID" value="GMG37246.1"/>
    <property type="molecule type" value="Genomic_DNA"/>
</dbReference>
<comment type="caution">
    <text evidence="1">The sequence shown here is derived from an EMBL/GenBank/DDBJ whole genome shotgun (WGS) entry which is preliminary data.</text>
</comment>
<proteinExistence type="predicted"/>
<dbReference type="AlphaFoldDB" id="A0A9W6YZ15"/>
<name>A0A9W6YZ15_AMBMO</name>
<evidence type="ECO:0000313" key="1">
    <source>
        <dbReference type="EMBL" id="GMG37246.1"/>
    </source>
</evidence>
<protein>
    <submittedName>
        <fullName evidence="1">Unnamed protein product</fullName>
    </submittedName>
</protein>
<keyword evidence="2" id="KW-1185">Reference proteome</keyword>
<dbReference type="Proteomes" id="UP001165063">
    <property type="component" value="Unassembled WGS sequence"/>
</dbReference>
<evidence type="ECO:0000313" key="2">
    <source>
        <dbReference type="Proteomes" id="UP001165063"/>
    </source>
</evidence>
<gene>
    <name evidence="1" type="ORF">Amon01_000478000</name>
</gene>
<dbReference type="OrthoDB" id="3997543at2759"/>
<accession>A0A9W6YZ15</accession>
<reference evidence="1" key="1">
    <citation type="submission" date="2023-04" db="EMBL/GenBank/DDBJ databases">
        <title>Ambrosiozyma monospora NBRC 1965.</title>
        <authorList>
            <person name="Ichikawa N."/>
            <person name="Sato H."/>
            <person name="Tonouchi N."/>
        </authorList>
    </citation>
    <scope>NUCLEOTIDE SEQUENCE</scope>
    <source>
        <strain evidence="1">NBRC 1965</strain>
    </source>
</reference>